<dbReference type="AlphaFoldDB" id="A0A3M7RYI3"/>
<protein>
    <submittedName>
        <fullName evidence="1">Uncharacterized protein</fullName>
    </submittedName>
</protein>
<sequence length="64" mass="7517">MRNPDQPALQQGTQTIPRYQLLLTLKNLSSILHVLIKSVNLTPPVLRDYKDKTLIYDDRRRNDK</sequence>
<organism evidence="1 2">
    <name type="scientific">Brachionus plicatilis</name>
    <name type="common">Marine rotifer</name>
    <name type="synonym">Brachionus muelleri</name>
    <dbReference type="NCBI Taxonomy" id="10195"/>
    <lineage>
        <taxon>Eukaryota</taxon>
        <taxon>Metazoa</taxon>
        <taxon>Spiralia</taxon>
        <taxon>Gnathifera</taxon>
        <taxon>Rotifera</taxon>
        <taxon>Eurotatoria</taxon>
        <taxon>Monogononta</taxon>
        <taxon>Pseudotrocha</taxon>
        <taxon>Ploima</taxon>
        <taxon>Brachionidae</taxon>
        <taxon>Brachionus</taxon>
    </lineage>
</organism>
<reference evidence="1 2" key="1">
    <citation type="journal article" date="2018" name="Sci. Rep.">
        <title>Genomic signatures of local adaptation to the degree of environmental predictability in rotifers.</title>
        <authorList>
            <person name="Franch-Gras L."/>
            <person name="Hahn C."/>
            <person name="Garcia-Roger E.M."/>
            <person name="Carmona M.J."/>
            <person name="Serra M."/>
            <person name="Gomez A."/>
        </authorList>
    </citation>
    <scope>NUCLEOTIDE SEQUENCE [LARGE SCALE GENOMIC DNA]</scope>
    <source>
        <strain evidence="1">HYR1</strain>
    </source>
</reference>
<gene>
    <name evidence="1" type="ORF">BpHYR1_038315</name>
</gene>
<keyword evidence="2" id="KW-1185">Reference proteome</keyword>
<comment type="caution">
    <text evidence="1">The sequence shown here is derived from an EMBL/GenBank/DDBJ whole genome shotgun (WGS) entry which is preliminary data.</text>
</comment>
<accession>A0A3M7RYI3</accession>
<evidence type="ECO:0000313" key="2">
    <source>
        <dbReference type="Proteomes" id="UP000276133"/>
    </source>
</evidence>
<dbReference type="Proteomes" id="UP000276133">
    <property type="component" value="Unassembled WGS sequence"/>
</dbReference>
<name>A0A3M7RYI3_BRAPC</name>
<evidence type="ECO:0000313" key="1">
    <source>
        <dbReference type="EMBL" id="RNA28576.1"/>
    </source>
</evidence>
<dbReference type="EMBL" id="REGN01002363">
    <property type="protein sequence ID" value="RNA28576.1"/>
    <property type="molecule type" value="Genomic_DNA"/>
</dbReference>
<proteinExistence type="predicted"/>